<reference evidence="2" key="2">
    <citation type="submission" date="2022-01" db="EMBL/GenBank/DDBJ databases">
        <authorList>
            <person name="Yamashiro T."/>
            <person name="Shiraishi A."/>
            <person name="Satake H."/>
            <person name="Nakayama K."/>
        </authorList>
    </citation>
    <scope>NUCLEOTIDE SEQUENCE</scope>
</reference>
<sequence length="215" mass="23895">MSQDVMICVMISTTVFHDVNLEMQSSEYCVKCLDLDAELLHKQNAYNDLLKSYSQLENISMENADLKGQIQEKVFVTTTLQNELRKLKGKNVLDNAATITNATTISPEMFKLDLDLEQAKAKQPLGNALDFACKHAKRIQELLVYVRDTCPNAYKPSEKLVAVTPMNKVKKVRFSEPLTSSSNIHKQVVSSKTPDSNTPVLPSTGLKSSPSASRS</sequence>
<proteinExistence type="predicted"/>
<evidence type="ECO:0000313" key="3">
    <source>
        <dbReference type="Proteomes" id="UP001151760"/>
    </source>
</evidence>
<dbReference type="Proteomes" id="UP001151760">
    <property type="component" value="Unassembled WGS sequence"/>
</dbReference>
<dbReference type="EMBL" id="BQNB010018961">
    <property type="protein sequence ID" value="GJT80126.1"/>
    <property type="molecule type" value="Genomic_DNA"/>
</dbReference>
<feature type="region of interest" description="Disordered" evidence="1">
    <location>
        <begin position="179"/>
        <end position="215"/>
    </location>
</feature>
<protein>
    <submittedName>
        <fullName evidence="2">Uncharacterized protein</fullName>
    </submittedName>
</protein>
<name>A0ABQ5GY39_9ASTR</name>
<comment type="caution">
    <text evidence="2">The sequence shown here is derived from an EMBL/GenBank/DDBJ whole genome shotgun (WGS) entry which is preliminary data.</text>
</comment>
<organism evidence="2 3">
    <name type="scientific">Tanacetum coccineum</name>
    <dbReference type="NCBI Taxonomy" id="301880"/>
    <lineage>
        <taxon>Eukaryota</taxon>
        <taxon>Viridiplantae</taxon>
        <taxon>Streptophyta</taxon>
        <taxon>Embryophyta</taxon>
        <taxon>Tracheophyta</taxon>
        <taxon>Spermatophyta</taxon>
        <taxon>Magnoliopsida</taxon>
        <taxon>eudicotyledons</taxon>
        <taxon>Gunneridae</taxon>
        <taxon>Pentapetalae</taxon>
        <taxon>asterids</taxon>
        <taxon>campanulids</taxon>
        <taxon>Asterales</taxon>
        <taxon>Asteraceae</taxon>
        <taxon>Asteroideae</taxon>
        <taxon>Anthemideae</taxon>
        <taxon>Anthemidinae</taxon>
        <taxon>Tanacetum</taxon>
    </lineage>
</organism>
<gene>
    <name evidence="2" type="ORF">Tco_1054468</name>
</gene>
<evidence type="ECO:0000313" key="2">
    <source>
        <dbReference type="EMBL" id="GJT80126.1"/>
    </source>
</evidence>
<evidence type="ECO:0000256" key="1">
    <source>
        <dbReference type="SAM" id="MobiDB-lite"/>
    </source>
</evidence>
<accession>A0ABQ5GY39</accession>
<keyword evidence="3" id="KW-1185">Reference proteome</keyword>
<reference evidence="2" key="1">
    <citation type="journal article" date="2022" name="Int. J. Mol. Sci.">
        <title>Draft Genome of Tanacetum Coccineum: Genomic Comparison of Closely Related Tanacetum-Family Plants.</title>
        <authorList>
            <person name="Yamashiro T."/>
            <person name="Shiraishi A."/>
            <person name="Nakayama K."/>
            <person name="Satake H."/>
        </authorList>
    </citation>
    <scope>NUCLEOTIDE SEQUENCE</scope>
</reference>